<evidence type="ECO:0000256" key="2">
    <source>
        <dbReference type="ARBA" id="ARBA00007707"/>
    </source>
</evidence>
<comment type="caution">
    <text evidence="20">The sequence shown here is derived from an EMBL/GenBank/DDBJ whole genome shotgun (WGS) entry which is preliminary data.</text>
</comment>
<feature type="binding site" evidence="18">
    <location>
        <position position="238"/>
    </location>
    <ligand>
        <name>UDP-N-acetyl-alpha-D-glucosamine</name>
        <dbReference type="ChEBI" id="CHEBI:57705"/>
    </ligand>
</feature>
<keyword evidence="5 18" id="KW-0808">Transferase</keyword>
<evidence type="ECO:0000256" key="15">
    <source>
        <dbReference type="ARBA" id="ARBA00048247"/>
    </source>
</evidence>
<feature type="binding site" evidence="18">
    <location>
        <position position="180"/>
    </location>
    <ligand>
        <name>UDP-N-acetyl-alpha-D-glucosamine</name>
        <dbReference type="ChEBI" id="CHEBI:57705"/>
    </ligand>
</feature>
<keyword evidence="6 18" id="KW-0548">Nucleotidyltransferase</keyword>
<evidence type="ECO:0000313" key="21">
    <source>
        <dbReference type="Proteomes" id="UP001620597"/>
    </source>
</evidence>
<feature type="binding site" evidence="18">
    <location>
        <position position="110"/>
    </location>
    <ligand>
        <name>Mg(2+)</name>
        <dbReference type="ChEBI" id="CHEBI:18420"/>
    </ligand>
</feature>
<gene>
    <name evidence="18 20" type="primary">glmU</name>
    <name evidence="20" type="ORF">WG929_14515</name>
</gene>
<feature type="binding site" evidence="18">
    <location>
        <position position="377"/>
    </location>
    <ligand>
        <name>UDP-N-acetyl-alpha-D-glucosamine</name>
        <dbReference type="ChEBI" id="CHEBI:57705"/>
    </ligand>
</feature>
<keyword evidence="8 18" id="KW-0677">Repeat</keyword>
<dbReference type="PROSITE" id="PS00101">
    <property type="entry name" value="HEXAPEP_TRANSFERASES"/>
    <property type="match status" value="1"/>
</dbReference>
<dbReference type="InterPro" id="IPR025877">
    <property type="entry name" value="MobA-like_NTP_Trfase"/>
</dbReference>
<feature type="binding site" evidence="18">
    <location>
        <position position="344"/>
    </location>
    <ligand>
        <name>UDP-N-acetyl-alpha-D-glucosamine</name>
        <dbReference type="ChEBI" id="CHEBI:57705"/>
    </ligand>
</feature>
<comment type="similarity">
    <text evidence="2 18">In the C-terminal section; belongs to the transferase hexapeptide repeat family.</text>
</comment>
<evidence type="ECO:0000256" key="9">
    <source>
        <dbReference type="ARBA" id="ARBA00022842"/>
    </source>
</evidence>
<keyword evidence="9 18" id="KW-0460">Magnesium</keyword>
<dbReference type="Proteomes" id="UP001620597">
    <property type="component" value="Unassembled WGS sequence"/>
</dbReference>
<evidence type="ECO:0000256" key="10">
    <source>
        <dbReference type="ARBA" id="ARBA00022960"/>
    </source>
</evidence>
<comment type="catalytic activity">
    <reaction evidence="16 18">
        <text>N-acetyl-alpha-D-glucosamine 1-phosphate + UTP + H(+) = UDP-N-acetyl-alpha-D-glucosamine + diphosphate</text>
        <dbReference type="Rhea" id="RHEA:13509"/>
        <dbReference type="ChEBI" id="CHEBI:15378"/>
        <dbReference type="ChEBI" id="CHEBI:33019"/>
        <dbReference type="ChEBI" id="CHEBI:46398"/>
        <dbReference type="ChEBI" id="CHEBI:57705"/>
        <dbReference type="ChEBI" id="CHEBI:57776"/>
        <dbReference type="EC" id="2.7.7.23"/>
    </reaction>
</comment>
<dbReference type="Pfam" id="PF00132">
    <property type="entry name" value="Hexapep"/>
    <property type="match status" value="2"/>
</dbReference>
<keyword evidence="14 18" id="KW-0961">Cell wall biogenesis/degradation</keyword>
<comment type="subcellular location">
    <subcellularLocation>
        <location evidence="1 18">Cytoplasm</location>
    </subcellularLocation>
</comment>
<dbReference type="GO" id="GO:0019134">
    <property type="term" value="F:glucosamine-1-phosphate N-acetyltransferase activity"/>
    <property type="evidence" value="ECO:0007669"/>
    <property type="project" value="UniProtKB-EC"/>
</dbReference>
<feature type="binding site" evidence="18">
    <location>
        <begin position="397"/>
        <end position="398"/>
    </location>
    <ligand>
        <name>acetyl-CoA</name>
        <dbReference type="ChEBI" id="CHEBI:57288"/>
    </ligand>
</feature>
<dbReference type="Gene3D" id="3.90.550.10">
    <property type="entry name" value="Spore Coat Polysaccharide Biosynthesis Protein SpsA, Chain A"/>
    <property type="match status" value="1"/>
</dbReference>
<feature type="binding site" evidence="18">
    <location>
        <begin position="17"/>
        <end position="20"/>
    </location>
    <ligand>
        <name>UDP-N-acetyl-alpha-D-glucosamine</name>
        <dbReference type="ChEBI" id="CHEBI:57705"/>
    </ligand>
</feature>
<feature type="binding site" evidence="18">
    <location>
        <position position="238"/>
    </location>
    <ligand>
        <name>Mg(2+)</name>
        <dbReference type="ChEBI" id="CHEBI:18420"/>
    </ligand>
</feature>
<comment type="pathway">
    <text evidence="18">Nucleotide-sugar biosynthesis; UDP-N-acetyl-alpha-D-glucosamine biosynthesis; N-acetyl-alpha-D-glucosamine 1-phosphate from alpha-D-glucosamine 6-phosphate (route II): step 2/2.</text>
</comment>
<feature type="binding site" evidence="18">
    <location>
        <position position="391"/>
    </location>
    <ligand>
        <name>acetyl-CoA</name>
        <dbReference type="ChEBI" id="CHEBI:57288"/>
    </ligand>
</feature>
<evidence type="ECO:0000256" key="5">
    <source>
        <dbReference type="ARBA" id="ARBA00022679"/>
    </source>
</evidence>
<keyword evidence="21" id="KW-1185">Reference proteome</keyword>
<evidence type="ECO:0000313" key="20">
    <source>
        <dbReference type="EMBL" id="MFK4753626.1"/>
    </source>
</evidence>
<feature type="binding site" evidence="18">
    <location>
        <position position="81"/>
    </location>
    <ligand>
        <name>UDP-N-acetyl-alpha-D-glucosamine</name>
        <dbReference type="ChEBI" id="CHEBI:57705"/>
    </ligand>
</feature>
<feature type="active site" description="Proton acceptor" evidence="18">
    <location>
        <position position="374"/>
    </location>
</feature>
<protein>
    <recommendedName>
        <fullName evidence="18">Bifunctional protein GlmU</fullName>
    </recommendedName>
    <domain>
        <recommendedName>
            <fullName evidence="18">UDP-N-acetylglucosamine pyrophosphorylase</fullName>
            <ecNumber evidence="18">2.7.7.23</ecNumber>
        </recommendedName>
        <alternativeName>
            <fullName evidence="18">N-acetylglucosamine-1-phosphate uridyltransferase</fullName>
        </alternativeName>
    </domain>
    <domain>
        <recommendedName>
            <fullName evidence="18">Glucosamine-1-phosphate N-acetyltransferase</fullName>
            <ecNumber evidence="18">2.3.1.157</ecNumber>
        </recommendedName>
    </domain>
</protein>
<dbReference type="CDD" id="cd02540">
    <property type="entry name" value="GT2_GlmU_N_bac"/>
    <property type="match status" value="1"/>
</dbReference>
<sequence length="467" mass="49032">MSQPSPSFDLPLAIITLAAGKGSRMRSDLPKVLHTLAGKPMLQHVLDSASQLAGARQYVVIGHGAEQVQAAIAQDVCWAIQQQQQGTGHAVAQALPEVPDDALVLVLYGDVPLITPATLSALLQQTHASKGQEGGLALLTIELVDATGYGRIVRDESGNIQAIVEHKDATPEQRAIGEVNTGILAVSASHLRRWLPLLSANNVQGEYYLTDIVALAVAEGIAVRAIHPQHEHEVQGVNDRLQLAGLERVFQRQQADNLLRLGVALADPARLDIRGSLTVGHDVAIDVGCIFEGDVILGDGVTIGPYCVIRNSQLAAATRVEAYCHIDEAAVAQACVVGPYARLRPGADLANGARVGNFCEVKKAHIGAGSKVNHLSYIGDAEVGTNVNIGAGTITCNYDGVNKALTRIGDNAFIGSNSALVAPVAIGANVTIGAGSVIVSPVADHQLAIARGKQRNIDGWQRPVKKC</sequence>
<dbReference type="InterPro" id="IPR018357">
    <property type="entry name" value="Hexapep_transf_CS"/>
</dbReference>
<dbReference type="SUPFAM" id="SSF51161">
    <property type="entry name" value="Trimeric LpxA-like enzymes"/>
    <property type="match status" value="1"/>
</dbReference>
<dbReference type="InterPro" id="IPR029044">
    <property type="entry name" value="Nucleotide-diphossugar_trans"/>
</dbReference>
<feature type="region of interest" description="Linker" evidence="18">
    <location>
        <begin position="241"/>
        <end position="261"/>
    </location>
</feature>
<evidence type="ECO:0000256" key="12">
    <source>
        <dbReference type="ARBA" id="ARBA00023268"/>
    </source>
</evidence>
<comment type="pathway">
    <text evidence="18">Bacterial outer membrane biogenesis; LPS lipid A biosynthesis.</text>
</comment>
<dbReference type="RefSeq" id="WP_416206648.1">
    <property type="nucleotide sequence ID" value="NZ_JBBKTX010000018.1"/>
</dbReference>
<dbReference type="SUPFAM" id="SSF53448">
    <property type="entry name" value="Nucleotide-diphospho-sugar transferases"/>
    <property type="match status" value="1"/>
</dbReference>
<comment type="catalytic activity">
    <reaction evidence="15 18">
        <text>alpha-D-glucosamine 1-phosphate + acetyl-CoA = N-acetyl-alpha-D-glucosamine 1-phosphate + CoA + H(+)</text>
        <dbReference type="Rhea" id="RHEA:13725"/>
        <dbReference type="ChEBI" id="CHEBI:15378"/>
        <dbReference type="ChEBI" id="CHEBI:57287"/>
        <dbReference type="ChEBI" id="CHEBI:57288"/>
        <dbReference type="ChEBI" id="CHEBI:57776"/>
        <dbReference type="ChEBI" id="CHEBI:58516"/>
        <dbReference type="EC" id="2.3.1.157"/>
    </reaction>
</comment>
<feature type="binding site" evidence="18">
    <location>
        <position position="362"/>
    </location>
    <ligand>
        <name>UDP-N-acetyl-alpha-D-glucosamine</name>
        <dbReference type="ChEBI" id="CHEBI:57705"/>
    </ligand>
</feature>
<evidence type="ECO:0000256" key="17">
    <source>
        <dbReference type="ARBA" id="ARBA00049628"/>
    </source>
</evidence>
<feature type="binding site" evidence="18">
    <location>
        <position position="434"/>
    </location>
    <ligand>
        <name>acetyl-CoA</name>
        <dbReference type="ChEBI" id="CHEBI:57288"/>
    </ligand>
</feature>
<dbReference type="InterPro" id="IPR050065">
    <property type="entry name" value="GlmU-like"/>
</dbReference>
<dbReference type="PANTHER" id="PTHR43584">
    <property type="entry name" value="NUCLEOTIDYL TRANSFERASE"/>
    <property type="match status" value="1"/>
</dbReference>
<feature type="binding site" evidence="18">
    <location>
        <begin position="86"/>
        <end position="87"/>
    </location>
    <ligand>
        <name>UDP-N-acetyl-alpha-D-glucosamine</name>
        <dbReference type="ChEBI" id="CHEBI:57705"/>
    </ligand>
</feature>
<dbReference type="GO" id="GO:0003977">
    <property type="term" value="F:UDP-N-acetylglucosamine diphosphorylase activity"/>
    <property type="evidence" value="ECO:0007669"/>
    <property type="project" value="UniProtKB-EC"/>
</dbReference>
<dbReference type="EC" id="2.3.1.157" evidence="18"/>
<reference evidence="20 21" key="1">
    <citation type="submission" date="2024-03" db="EMBL/GenBank/DDBJ databases">
        <title>High-quality draft genome sequence of Oceanobacter sp. wDCs-4.</title>
        <authorList>
            <person name="Dong C."/>
        </authorList>
    </citation>
    <scope>NUCLEOTIDE SEQUENCE [LARGE SCALE GENOMIC DNA]</scope>
    <source>
        <strain evidence="21">wDCs-4</strain>
    </source>
</reference>
<comment type="similarity">
    <text evidence="3 18">In the N-terminal section; belongs to the N-acetylglucosamine-1-phosphate uridyltransferase family.</text>
</comment>
<feature type="binding site" evidence="18">
    <location>
        <position position="165"/>
    </location>
    <ligand>
        <name>UDP-N-acetyl-alpha-D-glucosamine</name>
        <dbReference type="ChEBI" id="CHEBI:57705"/>
    </ligand>
</feature>
<feature type="binding site" evidence="18">
    <location>
        <position position="31"/>
    </location>
    <ligand>
        <name>UDP-N-acetyl-alpha-D-glucosamine</name>
        <dbReference type="ChEBI" id="CHEBI:57705"/>
    </ligand>
</feature>
<dbReference type="CDD" id="cd03353">
    <property type="entry name" value="LbH_GlmU_C"/>
    <property type="match status" value="1"/>
</dbReference>
<evidence type="ECO:0000256" key="13">
    <source>
        <dbReference type="ARBA" id="ARBA00023315"/>
    </source>
</evidence>
<evidence type="ECO:0000256" key="16">
    <source>
        <dbReference type="ARBA" id="ARBA00048493"/>
    </source>
</evidence>
<feature type="region of interest" description="Pyrophosphorylase" evidence="18">
    <location>
        <begin position="1"/>
        <end position="240"/>
    </location>
</feature>
<keyword evidence="13 18" id="KW-0012">Acyltransferase</keyword>
<dbReference type="HAMAP" id="MF_01631">
    <property type="entry name" value="GlmU"/>
    <property type="match status" value="1"/>
</dbReference>
<evidence type="ECO:0000256" key="4">
    <source>
        <dbReference type="ARBA" id="ARBA00022490"/>
    </source>
</evidence>
<dbReference type="InterPro" id="IPR038009">
    <property type="entry name" value="GlmU_C_LbH"/>
</dbReference>
<feature type="binding site" evidence="18">
    <location>
        <position position="150"/>
    </location>
    <ligand>
        <name>UDP-N-acetyl-alpha-D-glucosamine</name>
        <dbReference type="ChEBI" id="CHEBI:57705"/>
    </ligand>
</feature>
<dbReference type="Gene3D" id="2.160.10.10">
    <property type="entry name" value="Hexapeptide repeat proteins"/>
    <property type="match status" value="1"/>
</dbReference>
<dbReference type="InterPro" id="IPR001451">
    <property type="entry name" value="Hexapep"/>
</dbReference>
<dbReference type="EMBL" id="JBBKTX010000018">
    <property type="protein sequence ID" value="MFK4753626.1"/>
    <property type="molecule type" value="Genomic_DNA"/>
</dbReference>
<evidence type="ECO:0000256" key="14">
    <source>
        <dbReference type="ARBA" id="ARBA00023316"/>
    </source>
</evidence>
<evidence type="ECO:0000256" key="7">
    <source>
        <dbReference type="ARBA" id="ARBA00022723"/>
    </source>
</evidence>
<keyword evidence="10 18" id="KW-0133">Cell shape</keyword>
<keyword evidence="4 18" id="KW-0963">Cytoplasm</keyword>
<evidence type="ECO:0000256" key="6">
    <source>
        <dbReference type="ARBA" id="ARBA00022695"/>
    </source>
</evidence>
<comment type="pathway">
    <text evidence="18">Nucleotide-sugar biosynthesis; UDP-N-acetyl-alpha-D-glucosamine biosynthesis; UDP-N-acetyl-alpha-D-glucosamine from N-acetyl-alpha-D-glucosamine 1-phosphate: step 1/1.</text>
</comment>
<comment type="cofactor">
    <cofactor evidence="18">
        <name>Mg(2+)</name>
        <dbReference type="ChEBI" id="CHEBI:18420"/>
    </cofactor>
    <text evidence="18">Binds 1 Mg(2+) ion per subunit.</text>
</comment>
<feature type="binding site" evidence="18">
    <location>
        <position position="388"/>
    </location>
    <ligand>
        <name>UDP-N-acetyl-alpha-D-glucosamine</name>
        <dbReference type="ChEBI" id="CHEBI:57705"/>
    </ligand>
</feature>
<evidence type="ECO:0000256" key="3">
    <source>
        <dbReference type="ARBA" id="ARBA00007947"/>
    </source>
</evidence>
<comment type="function">
    <text evidence="17 18">Catalyzes the last two sequential reactions in the de novo biosynthetic pathway for UDP-N-acetylglucosamine (UDP-GlcNAc). The C-terminal domain catalyzes the transfer of acetyl group from acetyl coenzyme A to glucosamine-1-phosphate (GlcN-1-P) to produce N-acetylglucosamine-1-phosphate (GlcNAc-1-P), which is converted into UDP-GlcNAc by the transfer of uridine 5-monophosphate (from uridine 5-triphosphate), a reaction catalyzed by the N-terminal domain.</text>
</comment>
<feature type="region of interest" description="N-acetyltransferase" evidence="18">
    <location>
        <begin position="262"/>
        <end position="467"/>
    </location>
</feature>
<dbReference type="NCBIfam" id="TIGR01173">
    <property type="entry name" value="glmU"/>
    <property type="match status" value="1"/>
</dbReference>
<dbReference type="EC" id="2.7.7.23" evidence="18"/>
<proteinExistence type="inferred from homology"/>
<organism evidence="20 21">
    <name type="scientific">Oceanobacter antarcticus</name>
    <dbReference type="NCBI Taxonomy" id="3133425"/>
    <lineage>
        <taxon>Bacteria</taxon>
        <taxon>Pseudomonadati</taxon>
        <taxon>Pseudomonadota</taxon>
        <taxon>Gammaproteobacteria</taxon>
        <taxon>Oceanospirillales</taxon>
        <taxon>Oceanospirillaceae</taxon>
        <taxon>Oceanobacter</taxon>
    </lineage>
</organism>
<evidence type="ECO:0000256" key="8">
    <source>
        <dbReference type="ARBA" id="ARBA00022737"/>
    </source>
</evidence>
<accession>A0ABW8NKX8</accession>
<feature type="binding site" evidence="18">
    <location>
        <position position="451"/>
    </location>
    <ligand>
        <name>acetyl-CoA</name>
        <dbReference type="ChEBI" id="CHEBI:57288"/>
    </ligand>
</feature>
<evidence type="ECO:0000259" key="19">
    <source>
        <dbReference type="Pfam" id="PF12804"/>
    </source>
</evidence>
<dbReference type="InterPro" id="IPR005882">
    <property type="entry name" value="Bifunctional_GlmU"/>
</dbReference>
<evidence type="ECO:0000256" key="18">
    <source>
        <dbReference type="HAMAP-Rule" id="MF_01631"/>
    </source>
</evidence>
<dbReference type="PANTHER" id="PTHR43584:SF3">
    <property type="entry name" value="BIFUNCTIONAL PROTEIN GLMU"/>
    <property type="match status" value="1"/>
</dbReference>
<evidence type="ECO:0000256" key="11">
    <source>
        <dbReference type="ARBA" id="ARBA00022984"/>
    </source>
</evidence>
<comment type="subunit">
    <text evidence="18">Homotrimer.</text>
</comment>
<evidence type="ECO:0000256" key="1">
    <source>
        <dbReference type="ARBA" id="ARBA00004496"/>
    </source>
</evidence>
<keyword evidence="12 18" id="KW-0511">Multifunctional enzyme</keyword>
<dbReference type="InterPro" id="IPR011004">
    <property type="entry name" value="Trimer_LpxA-like_sf"/>
</dbReference>
<name>A0ABW8NKX8_9GAMM</name>
<feature type="binding site" evidence="18">
    <location>
        <position position="416"/>
    </location>
    <ligand>
        <name>acetyl-CoA</name>
        <dbReference type="ChEBI" id="CHEBI:57288"/>
    </ligand>
</feature>
<feature type="binding site" evidence="18">
    <location>
        <begin position="108"/>
        <end position="110"/>
    </location>
    <ligand>
        <name>UDP-N-acetyl-alpha-D-glucosamine</name>
        <dbReference type="ChEBI" id="CHEBI:57705"/>
    </ligand>
</feature>
<dbReference type="Pfam" id="PF12804">
    <property type="entry name" value="NTP_transf_3"/>
    <property type="match status" value="1"/>
</dbReference>
<feature type="domain" description="MobA-like NTP transferase" evidence="19">
    <location>
        <begin position="15"/>
        <end position="129"/>
    </location>
</feature>
<keyword evidence="7 18" id="KW-0479">Metal-binding</keyword>
<keyword evidence="11 18" id="KW-0573">Peptidoglycan synthesis</keyword>